<dbReference type="Gene3D" id="1.20.1310.10">
    <property type="entry name" value="Cullin Repeats"/>
    <property type="match status" value="3"/>
</dbReference>
<keyword evidence="9" id="KW-1185">Reference proteome</keyword>
<accession>A0A328E6Z3</accession>
<dbReference type="FunFam" id="1.20.1310.10:FF:000014">
    <property type="entry name" value="Cullin 5"/>
    <property type="match status" value="1"/>
</dbReference>
<comment type="pathway">
    <text evidence="1">Protein modification; protein ubiquitination.</text>
</comment>
<name>A0A328E6Z3_9ASTE</name>
<protein>
    <recommendedName>
        <fullName evidence="6">Cullin-5</fullName>
    </recommendedName>
</protein>
<comment type="caution">
    <text evidence="8">The sequence shown here is derived from an EMBL/GenBank/DDBJ whole genome shotgun (WGS) entry which is preliminary data.</text>
</comment>
<evidence type="ECO:0000256" key="6">
    <source>
        <dbReference type="ARBA" id="ARBA00040451"/>
    </source>
</evidence>
<evidence type="ECO:0000256" key="3">
    <source>
        <dbReference type="ARBA" id="ARBA00022499"/>
    </source>
</evidence>
<dbReference type="SUPFAM" id="SSF74788">
    <property type="entry name" value="Cullin repeat-like"/>
    <property type="match status" value="1"/>
</dbReference>
<dbReference type="AlphaFoldDB" id="A0A328E6Z3"/>
<comment type="similarity">
    <text evidence="2">Belongs to the cullin family.</text>
</comment>
<reference evidence="8 9" key="1">
    <citation type="submission" date="2018-06" db="EMBL/GenBank/DDBJ databases">
        <title>The Genome of Cuscuta australis (Dodder) Provides Insight into the Evolution of Plant Parasitism.</title>
        <authorList>
            <person name="Liu H."/>
        </authorList>
    </citation>
    <scope>NUCLEOTIDE SEQUENCE [LARGE SCALE GENOMIC DNA]</scope>
    <source>
        <strain evidence="9">cv. Yunnan</strain>
        <tissue evidence="8">Vines</tissue>
    </source>
</reference>
<keyword evidence="4" id="KW-0833">Ubl conjugation pathway</keyword>
<feature type="domain" description="Cullin N-terminal" evidence="7">
    <location>
        <begin position="10"/>
        <end position="322"/>
    </location>
</feature>
<proteinExistence type="inferred from homology"/>
<evidence type="ECO:0000259" key="7">
    <source>
        <dbReference type="Pfam" id="PF00888"/>
    </source>
</evidence>
<dbReference type="InterPro" id="IPR016159">
    <property type="entry name" value="Cullin_repeat-like_dom_sf"/>
</dbReference>
<evidence type="ECO:0000313" key="8">
    <source>
        <dbReference type="EMBL" id="RAL52241.1"/>
    </source>
</evidence>
<keyword evidence="3" id="KW-1017">Isopeptide bond</keyword>
<dbReference type="Pfam" id="PF00888">
    <property type="entry name" value="Cullin"/>
    <property type="match status" value="1"/>
</dbReference>
<gene>
    <name evidence="8" type="ORF">DM860_016090</name>
</gene>
<evidence type="ECO:0000256" key="1">
    <source>
        <dbReference type="ARBA" id="ARBA00004906"/>
    </source>
</evidence>
<evidence type="ECO:0000256" key="2">
    <source>
        <dbReference type="ARBA" id="ARBA00006019"/>
    </source>
</evidence>
<sequence length="328" mass="38270">MGVPPVDEFSLEEFVKIWSRYKQISKWLLHIFAYLDRNQRNRPTLNQVALTCFRDMVFLGISDKVERAAIELIASEREGGKVDGALLRGVVEICFQFGMKIMDYYEDKLGKDAYLCPEYMLKCEECLRKEKLRVEYYLYSSGKHNYLEEVRNELVLIYQNQLLQNEHSSCHALLKKNKMEVLKTMFRLYDDVTMGLDPIANIFKEHIIDEGKALIQWEKDITMHHIVALELKKLYRKFMDNVTDYFNGHTIFDKALEEAFEVLLDEGVVCRSIVALFKTNLNKEVASRSSVDPAESSFCDCILKQVGFDRVKASQIMAQLEKLHMRSI</sequence>
<evidence type="ECO:0000256" key="5">
    <source>
        <dbReference type="ARBA" id="ARBA00022843"/>
    </source>
</evidence>
<evidence type="ECO:0000256" key="4">
    <source>
        <dbReference type="ARBA" id="ARBA00022786"/>
    </source>
</evidence>
<organism evidence="8 9">
    <name type="scientific">Cuscuta australis</name>
    <dbReference type="NCBI Taxonomy" id="267555"/>
    <lineage>
        <taxon>Eukaryota</taxon>
        <taxon>Viridiplantae</taxon>
        <taxon>Streptophyta</taxon>
        <taxon>Embryophyta</taxon>
        <taxon>Tracheophyta</taxon>
        <taxon>Spermatophyta</taxon>
        <taxon>Magnoliopsida</taxon>
        <taxon>eudicotyledons</taxon>
        <taxon>Gunneridae</taxon>
        <taxon>Pentapetalae</taxon>
        <taxon>asterids</taxon>
        <taxon>lamiids</taxon>
        <taxon>Solanales</taxon>
        <taxon>Convolvulaceae</taxon>
        <taxon>Cuscuteae</taxon>
        <taxon>Cuscuta</taxon>
        <taxon>Cuscuta subgen. Grammica</taxon>
        <taxon>Cuscuta sect. Cleistogrammica</taxon>
    </lineage>
</organism>
<dbReference type="GO" id="GO:0031625">
    <property type="term" value="F:ubiquitin protein ligase binding"/>
    <property type="evidence" value="ECO:0007669"/>
    <property type="project" value="InterPro"/>
</dbReference>
<dbReference type="InterPro" id="IPR001373">
    <property type="entry name" value="Cullin_N"/>
</dbReference>
<dbReference type="Proteomes" id="UP000249390">
    <property type="component" value="Unassembled WGS sequence"/>
</dbReference>
<dbReference type="GO" id="GO:0006511">
    <property type="term" value="P:ubiquitin-dependent protein catabolic process"/>
    <property type="evidence" value="ECO:0007669"/>
    <property type="project" value="InterPro"/>
</dbReference>
<keyword evidence="5" id="KW-0832">Ubl conjugation</keyword>
<dbReference type="EMBL" id="NQVE01000035">
    <property type="protein sequence ID" value="RAL52241.1"/>
    <property type="molecule type" value="Genomic_DNA"/>
</dbReference>
<dbReference type="PANTHER" id="PTHR11932">
    <property type="entry name" value="CULLIN"/>
    <property type="match status" value="1"/>
</dbReference>
<evidence type="ECO:0000313" key="9">
    <source>
        <dbReference type="Proteomes" id="UP000249390"/>
    </source>
</evidence>
<dbReference type="InterPro" id="IPR045093">
    <property type="entry name" value="Cullin"/>
</dbReference>